<reference evidence="4" key="1">
    <citation type="journal article" date="2019" name="Int. J. Syst. Evol. Microbiol.">
        <title>The Global Catalogue of Microorganisms (GCM) 10K type strain sequencing project: providing services to taxonomists for standard genome sequencing and annotation.</title>
        <authorList>
            <consortium name="The Broad Institute Genomics Platform"/>
            <consortium name="The Broad Institute Genome Sequencing Center for Infectious Disease"/>
            <person name="Wu L."/>
            <person name="Ma J."/>
        </authorList>
    </citation>
    <scope>NUCLEOTIDE SEQUENCE [LARGE SCALE GENOMIC DNA]</scope>
    <source>
        <strain evidence="4">CGMCC 4.7330</strain>
    </source>
</reference>
<feature type="signal peptide" evidence="1">
    <location>
        <begin position="1"/>
        <end position="31"/>
    </location>
</feature>
<comment type="caution">
    <text evidence="3">The sequence shown here is derived from an EMBL/GenBank/DDBJ whole genome shotgun (WGS) entry which is preliminary data.</text>
</comment>
<dbReference type="EMBL" id="JBHSAX010000013">
    <property type="protein sequence ID" value="MFC3962734.1"/>
    <property type="molecule type" value="Genomic_DNA"/>
</dbReference>
<dbReference type="GO" id="GO:0016787">
    <property type="term" value="F:hydrolase activity"/>
    <property type="evidence" value="ECO:0007669"/>
    <property type="project" value="UniProtKB-KW"/>
</dbReference>
<gene>
    <name evidence="3" type="ORF">ACFO0B_12135</name>
</gene>
<dbReference type="InterPro" id="IPR000073">
    <property type="entry name" value="AB_hydrolase_1"/>
</dbReference>
<dbReference type="Proteomes" id="UP001595696">
    <property type="component" value="Unassembled WGS sequence"/>
</dbReference>
<organism evidence="3 4">
    <name type="scientific">Nocardia jiangsuensis</name>
    <dbReference type="NCBI Taxonomy" id="1691563"/>
    <lineage>
        <taxon>Bacteria</taxon>
        <taxon>Bacillati</taxon>
        <taxon>Actinomycetota</taxon>
        <taxon>Actinomycetes</taxon>
        <taxon>Mycobacteriales</taxon>
        <taxon>Nocardiaceae</taxon>
        <taxon>Nocardia</taxon>
    </lineage>
</organism>
<name>A0ABV8DSW8_9NOCA</name>
<dbReference type="SUPFAM" id="SSF53474">
    <property type="entry name" value="alpha/beta-Hydrolases"/>
    <property type="match status" value="1"/>
</dbReference>
<proteinExistence type="predicted"/>
<keyword evidence="4" id="KW-1185">Reference proteome</keyword>
<dbReference type="InterPro" id="IPR029058">
    <property type="entry name" value="AB_hydrolase_fold"/>
</dbReference>
<dbReference type="PANTHER" id="PTHR37017:SF11">
    <property type="entry name" value="ESTERASE_LIPASE_THIOESTERASE DOMAIN-CONTAINING PROTEIN"/>
    <property type="match status" value="1"/>
</dbReference>
<dbReference type="Gene3D" id="3.40.50.1820">
    <property type="entry name" value="alpha/beta hydrolase"/>
    <property type="match status" value="1"/>
</dbReference>
<keyword evidence="3" id="KW-0378">Hydrolase</keyword>
<dbReference type="Pfam" id="PF12697">
    <property type="entry name" value="Abhydrolase_6"/>
    <property type="match status" value="1"/>
</dbReference>
<evidence type="ECO:0000256" key="1">
    <source>
        <dbReference type="SAM" id="SignalP"/>
    </source>
</evidence>
<dbReference type="PANTHER" id="PTHR37017">
    <property type="entry name" value="AB HYDROLASE-1 DOMAIN-CONTAINING PROTEIN-RELATED"/>
    <property type="match status" value="1"/>
</dbReference>
<dbReference type="PROSITE" id="PS51318">
    <property type="entry name" value="TAT"/>
    <property type="match status" value="1"/>
</dbReference>
<dbReference type="InterPro" id="IPR052897">
    <property type="entry name" value="Sec-Metab_Biosynth_Hydrolase"/>
</dbReference>
<dbReference type="InterPro" id="IPR006311">
    <property type="entry name" value="TAT_signal"/>
</dbReference>
<evidence type="ECO:0000313" key="3">
    <source>
        <dbReference type="EMBL" id="MFC3962734.1"/>
    </source>
</evidence>
<evidence type="ECO:0000259" key="2">
    <source>
        <dbReference type="Pfam" id="PF12697"/>
    </source>
</evidence>
<feature type="chain" id="PRO_5045730845" evidence="1">
    <location>
        <begin position="32"/>
        <end position="272"/>
    </location>
</feature>
<evidence type="ECO:0000313" key="4">
    <source>
        <dbReference type="Proteomes" id="UP001595696"/>
    </source>
</evidence>
<keyword evidence="1" id="KW-0732">Signal</keyword>
<accession>A0ABV8DSW8</accession>
<protein>
    <submittedName>
        <fullName evidence="3">Alpha/beta fold hydrolase</fullName>
    </submittedName>
</protein>
<feature type="domain" description="AB hydrolase-1" evidence="2">
    <location>
        <begin position="37"/>
        <end position="262"/>
    </location>
</feature>
<dbReference type="RefSeq" id="WP_378612498.1">
    <property type="nucleotide sequence ID" value="NZ_JBHSAX010000013.1"/>
</dbReference>
<sequence>MNTRRTARFRAAGTAVAAALALGLGAAPAHAAPTPTVVLVHGAFADSSGWSDVADRLTADGIPVRTFDTPLRGIANDSAKLTEFLAGIDGPIVLVGHSYGGAVITNTHDPDVTANVFVAAYAPQRNQLLAELVNPIAHPGSLLLPPALLVKPVADPAGPAGVNLDAFVTEPFFREVFAQDVAPAKAAEMYRNQRTLAATANLERTGDPSWADTPSWYLVSGADRVIPPALQRETAERVAPGRTREVAASHASYVSQPDAVADIVREAVLAAG</sequence>